<feature type="compositionally biased region" description="Low complexity" evidence="1">
    <location>
        <begin position="28"/>
        <end position="43"/>
    </location>
</feature>
<feature type="region of interest" description="Disordered" evidence="1">
    <location>
        <begin position="28"/>
        <end position="65"/>
    </location>
</feature>
<evidence type="ECO:0000313" key="3">
    <source>
        <dbReference type="Proteomes" id="UP001178507"/>
    </source>
</evidence>
<organism evidence="2 3">
    <name type="scientific">Effrenium voratum</name>
    <dbReference type="NCBI Taxonomy" id="2562239"/>
    <lineage>
        <taxon>Eukaryota</taxon>
        <taxon>Sar</taxon>
        <taxon>Alveolata</taxon>
        <taxon>Dinophyceae</taxon>
        <taxon>Suessiales</taxon>
        <taxon>Symbiodiniaceae</taxon>
        <taxon>Effrenium</taxon>
    </lineage>
</organism>
<dbReference type="Proteomes" id="UP001178507">
    <property type="component" value="Unassembled WGS sequence"/>
</dbReference>
<sequence>MWCLSRPLDSASWSRESGFGFEAAGLSLPSESPSVSPRSFSPRSPRRSAPREAPLLPLKPRASRGPESVRRRFGAECLSKCSVALCWRLLRPLLAAVLCFFGGGLEVLLGALEAFRTMGGAAVLELSGLRQMLTDTSTDKKSAKLLDTLLLMDPKRLESAAASLWLASLALLCAVKLRFVRTVAFALAFADMAGLLARLLRPLPRLLRRKLRRRPEAEAEAEVWGPWAETITDSLLKALALAAVCLMPTPGVWYSALRGARLMRLTPQDLGLKSQWALEFMALLVAAAGVYWQLSPHFFVPSAVATLLWPCRETERQLAVGDLPWA</sequence>
<comment type="caution">
    <text evidence="2">The sequence shown here is derived from an EMBL/GenBank/DDBJ whole genome shotgun (WGS) entry which is preliminary data.</text>
</comment>
<dbReference type="EMBL" id="CAUJNA010001424">
    <property type="protein sequence ID" value="CAJ1386819.1"/>
    <property type="molecule type" value="Genomic_DNA"/>
</dbReference>
<evidence type="ECO:0000256" key="1">
    <source>
        <dbReference type="SAM" id="MobiDB-lite"/>
    </source>
</evidence>
<reference evidence="2" key="1">
    <citation type="submission" date="2023-08" db="EMBL/GenBank/DDBJ databases">
        <authorList>
            <person name="Chen Y."/>
            <person name="Shah S."/>
            <person name="Dougan E. K."/>
            <person name="Thang M."/>
            <person name="Chan C."/>
        </authorList>
    </citation>
    <scope>NUCLEOTIDE SEQUENCE</scope>
</reference>
<protein>
    <submittedName>
        <fullName evidence="2">Uncharacterized protein</fullName>
    </submittedName>
</protein>
<keyword evidence="3" id="KW-1185">Reference proteome</keyword>
<evidence type="ECO:0000313" key="2">
    <source>
        <dbReference type="EMBL" id="CAJ1386819.1"/>
    </source>
</evidence>
<dbReference type="AlphaFoldDB" id="A0AA36IFJ9"/>
<gene>
    <name evidence="2" type="ORF">EVOR1521_LOCUS13012</name>
</gene>
<name>A0AA36IFJ9_9DINO</name>
<accession>A0AA36IFJ9</accession>
<proteinExistence type="predicted"/>